<evidence type="ECO:0000313" key="1">
    <source>
        <dbReference type="EMBL" id="KAH3888493.1"/>
    </source>
</evidence>
<evidence type="ECO:0000313" key="2">
    <source>
        <dbReference type="Proteomes" id="UP000828390"/>
    </source>
</evidence>
<reference evidence="1" key="2">
    <citation type="submission" date="2020-11" db="EMBL/GenBank/DDBJ databases">
        <authorList>
            <person name="McCartney M.A."/>
            <person name="Auch B."/>
            <person name="Kono T."/>
            <person name="Mallez S."/>
            <person name="Becker A."/>
            <person name="Gohl D.M."/>
            <person name="Silverstein K.A.T."/>
            <person name="Koren S."/>
            <person name="Bechman K.B."/>
            <person name="Herman A."/>
            <person name="Abrahante J.E."/>
            <person name="Garbe J."/>
        </authorList>
    </citation>
    <scope>NUCLEOTIDE SEQUENCE</scope>
    <source>
        <strain evidence="1">Duluth1</strain>
        <tissue evidence="1">Whole animal</tissue>
    </source>
</reference>
<proteinExistence type="predicted"/>
<gene>
    <name evidence="1" type="ORF">DPMN_012529</name>
</gene>
<dbReference type="EMBL" id="JAIWYP010000001">
    <property type="protein sequence ID" value="KAH3888493.1"/>
    <property type="molecule type" value="Genomic_DNA"/>
</dbReference>
<dbReference type="AlphaFoldDB" id="A0A9D4S2W8"/>
<accession>A0A9D4S2W8</accession>
<name>A0A9D4S2W8_DREPO</name>
<dbReference type="Proteomes" id="UP000828390">
    <property type="component" value="Unassembled WGS sequence"/>
</dbReference>
<comment type="caution">
    <text evidence="1">The sequence shown here is derived from an EMBL/GenBank/DDBJ whole genome shotgun (WGS) entry which is preliminary data.</text>
</comment>
<protein>
    <submittedName>
        <fullName evidence="1">Uncharacterized protein</fullName>
    </submittedName>
</protein>
<reference evidence="1" key="1">
    <citation type="journal article" date="2019" name="bioRxiv">
        <title>The Genome of the Zebra Mussel, Dreissena polymorpha: A Resource for Invasive Species Research.</title>
        <authorList>
            <person name="McCartney M.A."/>
            <person name="Auch B."/>
            <person name="Kono T."/>
            <person name="Mallez S."/>
            <person name="Zhang Y."/>
            <person name="Obille A."/>
            <person name="Becker A."/>
            <person name="Abrahante J.E."/>
            <person name="Garbe J."/>
            <person name="Badalamenti J.P."/>
            <person name="Herman A."/>
            <person name="Mangelson H."/>
            <person name="Liachko I."/>
            <person name="Sullivan S."/>
            <person name="Sone E.D."/>
            <person name="Koren S."/>
            <person name="Silverstein K.A.T."/>
            <person name="Beckman K.B."/>
            <person name="Gohl D.M."/>
        </authorList>
    </citation>
    <scope>NUCLEOTIDE SEQUENCE</scope>
    <source>
        <strain evidence="1">Duluth1</strain>
        <tissue evidence="1">Whole animal</tissue>
    </source>
</reference>
<organism evidence="1 2">
    <name type="scientific">Dreissena polymorpha</name>
    <name type="common">Zebra mussel</name>
    <name type="synonym">Mytilus polymorpha</name>
    <dbReference type="NCBI Taxonomy" id="45954"/>
    <lineage>
        <taxon>Eukaryota</taxon>
        <taxon>Metazoa</taxon>
        <taxon>Spiralia</taxon>
        <taxon>Lophotrochozoa</taxon>
        <taxon>Mollusca</taxon>
        <taxon>Bivalvia</taxon>
        <taxon>Autobranchia</taxon>
        <taxon>Heteroconchia</taxon>
        <taxon>Euheterodonta</taxon>
        <taxon>Imparidentia</taxon>
        <taxon>Neoheterodontei</taxon>
        <taxon>Myida</taxon>
        <taxon>Dreissenoidea</taxon>
        <taxon>Dreissenidae</taxon>
        <taxon>Dreissena</taxon>
    </lineage>
</organism>
<keyword evidence="2" id="KW-1185">Reference proteome</keyword>
<sequence length="53" mass="5811">MRPKRETMPSTNPSIFVKLLATASVRLLSSAKPLTLRHPKALGEASVRSLQHS</sequence>